<reference evidence="5" key="1">
    <citation type="submission" date="2022-08" db="UniProtKB">
        <authorList>
            <consortium name="EnsemblMetazoa"/>
        </authorList>
    </citation>
    <scope>IDENTIFICATION</scope>
    <source>
        <strain evidence="5">Israel</strain>
    </source>
</reference>
<keyword evidence="2" id="KW-1133">Transmembrane helix</keyword>
<keyword evidence="2" id="KW-0472">Membrane</keyword>
<evidence type="ECO:0000313" key="6">
    <source>
        <dbReference type="Proteomes" id="UP000092462"/>
    </source>
</evidence>
<dbReference type="VEuPathDB" id="VectorBase:PPAI000173"/>
<dbReference type="SUPFAM" id="SSF48726">
    <property type="entry name" value="Immunoglobulin"/>
    <property type="match status" value="2"/>
</dbReference>
<sequence length="213" mass="23594">MARLPCNITPPVPDDKITLVIWYKDGYVTPIYSFDARGSHLDGGSHWSDDTSIAGRGIFQAKTKPAILALQSSRSSDSGIYRCRVDFQKSPTRNSKVNLTVIIPPENVLILDEKGHHIPHYILGPYNEGASVDLTCVSTGGRPVPTLVWLQENSVLDDSFTVTEKRVKNVLHLEKLQRHHLHTVLTCQASNNNVTTPISSAITLDMNCEYTIS</sequence>
<evidence type="ECO:0000256" key="1">
    <source>
        <dbReference type="ARBA" id="ARBA00022692"/>
    </source>
</evidence>
<dbReference type="PROSITE" id="PS50835">
    <property type="entry name" value="IG_LIKE"/>
    <property type="match status" value="2"/>
</dbReference>
<feature type="domain" description="Ig-like" evidence="4">
    <location>
        <begin position="119"/>
        <end position="203"/>
    </location>
</feature>
<dbReference type="EMBL" id="AJVK01009217">
    <property type="status" value="NOT_ANNOTATED_CDS"/>
    <property type="molecule type" value="Genomic_DNA"/>
</dbReference>
<dbReference type="InterPro" id="IPR013162">
    <property type="entry name" value="CD80_C2-set"/>
</dbReference>
<dbReference type="PANTHER" id="PTHR23278">
    <property type="entry name" value="SIDESTEP PROTEIN"/>
    <property type="match status" value="1"/>
</dbReference>
<protein>
    <recommendedName>
        <fullName evidence="4">Ig-like domain-containing protein</fullName>
    </recommendedName>
</protein>
<dbReference type="EnsemblMetazoa" id="PPAI000173-RA">
    <property type="protein sequence ID" value="PPAI000173-PA"/>
    <property type="gene ID" value="PPAI000173"/>
</dbReference>
<keyword evidence="6" id="KW-1185">Reference proteome</keyword>
<dbReference type="Pfam" id="PF08205">
    <property type="entry name" value="C2-set_2"/>
    <property type="match status" value="1"/>
</dbReference>
<dbReference type="VEuPathDB" id="VectorBase:PPAPM1_001720"/>
<dbReference type="Proteomes" id="UP000092462">
    <property type="component" value="Unassembled WGS sequence"/>
</dbReference>
<dbReference type="InterPro" id="IPR013783">
    <property type="entry name" value="Ig-like_fold"/>
</dbReference>
<feature type="domain" description="Ig-like" evidence="4">
    <location>
        <begin position="1"/>
        <end position="100"/>
    </location>
</feature>
<dbReference type="Pfam" id="PF07686">
    <property type="entry name" value="V-set"/>
    <property type="match status" value="1"/>
</dbReference>
<accession>A0A1B0GM10</accession>
<organism evidence="5 6">
    <name type="scientific">Phlebotomus papatasi</name>
    <name type="common">Sandfly</name>
    <dbReference type="NCBI Taxonomy" id="29031"/>
    <lineage>
        <taxon>Eukaryota</taxon>
        <taxon>Metazoa</taxon>
        <taxon>Ecdysozoa</taxon>
        <taxon>Arthropoda</taxon>
        <taxon>Hexapoda</taxon>
        <taxon>Insecta</taxon>
        <taxon>Pterygota</taxon>
        <taxon>Neoptera</taxon>
        <taxon>Endopterygota</taxon>
        <taxon>Diptera</taxon>
        <taxon>Nematocera</taxon>
        <taxon>Psychodoidea</taxon>
        <taxon>Psychodidae</taxon>
        <taxon>Phlebotomus</taxon>
        <taxon>Phlebotomus</taxon>
    </lineage>
</organism>
<dbReference type="PANTHER" id="PTHR23278:SF30">
    <property type="entry name" value="SIDESTEP VIII, ISOFORM B"/>
    <property type="match status" value="1"/>
</dbReference>
<dbReference type="Gene3D" id="2.60.40.10">
    <property type="entry name" value="Immunoglobulins"/>
    <property type="match status" value="2"/>
</dbReference>
<dbReference type="EMBL" id="AJVK01009219">
    <property type="status" value="NOT_ANNOTATED_CDS"/>
    <property type="molecule type" value="Genomic_DNA"/>
</dbReference>
<evidence type="ECO:0000256" key="3">
    <source>
        <dbReference type="ARBA" id="ARBA00023157"/>
    </source>
</evidence>
<proteinExistence type="predicted"/>
<evidence type="ECO:0000313" key="5">
    <source>
        <dbReference type="EnsemblMetazoa" id="PPAI000173-PA"/>
    </source>
</evidence>
<keyword evidence="3" id="KW-1015">Disulfide bond</keyword>
<evidence type="ECO:0000256" key="2">
    <source>
        <dbReference type="ARBA" id="ARBA00022989"/>
    </source>
</evidence>
<dbReference type="EMBL" id="AJVK01009216">
    <property type="status" value="NOT_ANNOTATED_CDS"/>
    <property type="molecule type" value="Genomic_DNA"/>
</dbReference>
<keyword evidence="1" id="KW-0812">Transmembrane</keyword>
<dbReference type="AlphaFoldDB" id="A0A1B0GM10"/>
<evidence type="ECO:0000259" key="4">
    <source>
        <dbReference type="PROSITE" id="PS50835"/>
    </source>
</evidence>
<name>A0A1B0GM10_PHLPP</name>
<dbReference type="InterPro" id="IPR036179">
    <property type="entry name" value="Ig-like_dom_sf"/>
</dbReference>
<dbReference type="InterPro" id="IPR007110">
    <property type="entry name" value="Ig-like_dom"/>
</dbReference>
<dbReference type="EMBL" id="AJVK01009218">
    <property type="status" value="NOT_ANNOTATED_CDS"/>
    <property type="molecule type" value="Genomic_DNA"/>
</dbReference>
<dbReference type="InterPro" id="IPR013106">
    <property type="entry name" value="Ig_V-set"/>
</dbReference>